<feature type="compositionally biased region" description="Polar residues" evidence="1">
    <location>
        <begin position="92"/>
        <end position="106"/>
    </location>
</feature>
<reference evidence="2 3" key="1">
    <citation type="submission" date="2022-05" db="EMBL/GenBank/DDBJ databases">
        <title>Genome Sequencing of Bee-Associated Microbes.</title>
        <authorList>
            <person name="Dunlap C."/>
        </authorList>
    </citation>
    <scope>NUCLEOTIDE SEQUENCE [LARGE SCALE GENOMIC DNA]</scope>
    <source>
        <strain evidence="2 3">NRRL BD-083</strain>
    </source>
</reference>
<feature type="region of interest" description="Disordered" evidence="1">
    <location>
        <begin position="92"/>
        <end position="117"/>
    </location>
</feature>
<evidence type="ECO:0000256" key="1">
    <source>
        <dbReference type="SAM" id="MobiDB-lite"/>
    </source>
</evidence>
<dbReference type="Pfam" id="PF05119">
    <property type="entry name" value="Terminase_4"/>
    <property type="match status" value="1"/>
</dbReference>
<protein>
    <submittedName>
        <fullName evidence="2">P27 family phage terminase small subunit</fullName>
    </submittedName>
</protein>
<name>A0ABT4ENR5_9BACI</name>
<organism evidence="2 3">
    <name type="scientific">Lysinibacillus xylanilyticus</name>
    <dbReference type="NCBI Taxonomy" id="582475"/>
    <lineage>
        <taxon>Bacteria</taxon>
        <taxon>Bacillati</taxon>
        <taxon>Bacillota</taxon>
        <taxon>Bacilli</taxon>
        <taxon>Bacillales</taxon>
        <taxon>Bacillaceae</taxon>
        <taxon>Lysinibacillus</taxon>
    </lineage>
</organism>
<evidence type="ECO:0000313" key="3">
    <source>
        <dbReference type="Proteomes" id="UP001527052"/>
    </source>
</evidence>
<evidence type="ECO:0000313" key="2">
    <source>
        <dbReference type="EMBL" id="MCY9547299.1"/>
    </source>
</evidence>
<accession>A0ABT4ENR5</accession>
<sequence>MSKVPSKETIKRRTVKDMKELGVHKTQYNRLIDAYSDMVHQYLTLTEKFEAEGYEYESYTAAGGAKKSPIVATLESLRKDILAYSDRLCLNPKSNDPNNKAPTKNTGLAEVLSSLGG</sequence>
<dbReference type="EMBL" id="JAMDLZ010000017">
    <property type="protein sequence ID" value="MCY9547299.1"/>
    <property type="molecule type" value="Genomic_DNA"/>
</dbReference>
<proteinExistence type="predicted"/>
<dbReference type="InterPro" id="IPR006448">
    <property type="entry name" value="Phage_term_ssu_P27"/>
</dbReference>
<dbReference type="Proteomes" id="UP001527052">
    <property type="component" value="Unassembled WGS sequence"/>
</dbReference>
<dbReference type="RefSeq" id="WP_268637379.1">
    <property type="nucleotide sequence ID" value="NZ_JAMDLZ010000017.1"/>
</dbReference>
<comment type="caution">
    <text evidence="2">The sequence shown here is derived from an EMBL/GenBank/DDBJ whole genome shotgun (WGS) entry which is preliminary data.</text>
</comment>
<keyword evidence="3" id="KW-1185">Reference proteome</keyword>
<gene>
    <name evidence="2" type="ORF">M5W82_10055</name>
</gene>